<gene>
    <name evidence="3" type="ORF">HID58_046817</name>
</gene>
<dbReference type="Pfam" id="PF14392">
    <property type="entry name" value="zf-CCHC_4"/>
    <property type="match status" value="1"/>
</dbReference>
<reference evidence="3 4" key="1">
    <citation type="submission" date="2021-05" db="EMBL/GenBank/DDBJ databases">
        <title>Genome Assembly of Synthetic Allotetraploid Brassica napus Reveals Homoeologous Exchanges between Subgenomes.</title>
        <authorList>
            <person name="Davis J.T."/>
        </authorList>
    </citation>
    <scope>NUCLEOTIDE SEQUENCE [LARGE SCALE GENOMIC DNA]</scope>
    <source>
        <strain evidence="4">cv. Da-Ae</strain>
        <tissue evidence="3">Seedling</tissue>
    </source>
</reference>
<proteinExistence type="predicted"/>
<organism evidence="3 4">
    <name type="scientific">Brassica napus</name>
    <name type="common">Rape</name>
    <dbReference type="NCBI Taxonomy" id="3708"/>
    <lineage>
        <taxon>Eukaryota</taxon>
        <taxon>Viridiplantae</taxon>
        <taxon>Streptophyta</taxon>
        <taxon>Embryophyta</taxon>
        <taxon>Tracheophyta</taxon>
        <taxon>Spermatophyta</taxon>
        <taxon>Magnoliopsida</taxon>
        <taxon>eudicotyledons</taxon>
        <taxon>Gunneridae</taxon>
        <taxon>Pentapetalae</taxon>
        <taxon>rosids</taxon>
        <taxon>malvids</taxon>
        <taxon>Brassicales</taxon>
        <taxon>Brassicaceae</taxon>
        <taxon>Brassiceae</taxon>
        <taxon>Brassica</taxon>
    </lineage>
</organism>
<evidence type="ECO:0000313" key="3">
    <source>
        <dbReference type="EMBL" id="KAH0897249.1"/>
    </source>
</evidence>
<feature type="non-terminal residue" evidence="3">
    <location>
        <position position="564"/>
    </location>
</feature>
<dbReference type="EMBL" id="JAGKQM010000012">
    <property type="protein sequence ID" value="KAH0897249.1"/>
    <property type="molecule type" value="Genomic_DNA"/>
</dbReference>
<accession>A0ABQ8AXG8</accession>
<comment type="caution">
    <text evidence="3">The sequence shown here is derived from an EMBL/GenBank/DDBJ whole genome shotgun (WGS) entry which is preliminary data.</text>
</comment>
<protein>
    <recommendedName>
        <fullName evidence="2">Zinc knuckle CX2CX4HX4C domain-containing protein</fullName>
    </recommendedName>
</protein>
<evidence type="ECO:0000313" key="4">
    <source>
        <dbReference type="Proteomes" id="UP000824890"/>
    </source>
</evidence>
<evidence type="ECO:0000259" key="2">
    <source>
        <dbReference type="Pfam" id="PF14392"/>
    </source>
</evidence>
<name>A0ABQ8AXG8_BRANA</name>
<feature type="compositionally biased region" description="Basic and acidic residues" evidence="1">
    <location>
        <begin position="254"/>
        <end position="283"/>
    </location>
</feature>
<feature type="domain" description="Zinc knuckle CX2CX4HX4C" evidence="2">
    <location>
        <begin position="59"/>
        <end position="104"/>
    </location>
</feature>
<dbReference type="Proteomes" id="UP000824890">
    <property type="component" value="Unassembled WGS sequence"/>
</dbReference>
<evidence type="ECO:0000256" key="1">
    <source>
        <dbReference type="SAM" id="MobiDB-lite"/>
    </source>
</evidence>
<feature type="region of interest" description="Disordered" evidence="1">
    <location>
        <begin position="130"/>
        <end position="343"/>
    </location>
</feature>
<sequence length="564" mass="63644">MSKSTNMVCHEGSSSQTKMRLDLEVDIIQIPDCDMTVMADRFKLTLIRRSARIQISVNIDMPLQFERRVGFPNGDTGKVTFLYVGLHRYCFTCKMISHDENSCPELTEEQRQQKRLERLALNVTGSHRQLPALDDDYEHKAYGKRPRSPTLESSRKSPPRKFQTDASHGRNRSYGYTKESSGHKAGLNENHLVGHKKHGTSIRTHENFSQRNKSSPHGRSPPPVWNRLDRVHPSSRSTGHASRTYYHRSGNQHRGRDLTRDRAGPDRFEGRTRVPKTTREQKWRPKNPPNVSPTNSKDNRDVRVNVPSAVSRDNQRALSVDQERADSQRTASEQPGRMRGPMGLIGVDILDETEEEKRRRLKGKAIMTSKDVTPMSKAKDVPTSAILIGRNTIIIREPSAMVSANQQTRAAHGNDANQTVIRQEEESTRSEKTLPSHGIFELGEDGLLNEEQAKMVTMTEEDEAEVDKLVSGFNGAALMDENMMENDDLLVDEPGFDAEKIDAISQLSPMNIQQANGEELHESHDMDMDRADPEHARIETPVENQTLAKGLLKNKSAHTSEVKG</sequence>
<keyword evidence="4" id="KW-1185">Reference proteome</keyword>
<dbReference type="InterPro" id="IPR025836">
    <property type="entry name" value="Zn_knuckle_CX2CX4HX4C"/>
</dbReference>